<dbReference type="PANTHER" id="PTHR31001">
    <property type="entry name" value="UNCHARACTERIZED TRANSCRIPTIONAL REGULATORY PROTEIN"/>
    <property type="match status" value="1"/>
</dbReference>
<dbReference type="Gene3D" id="4.10.240.10">
    <property type="entry name" value="Zn(2)-C6 fungal-type DNA-binding domain"/>
    <property type="match status" value="1"/>
</dbReference>
<dbReference type="InterPro" id="IPR050613">
    <property type="entry name" value="Sec_Metabolite_Reg"/>
</dbReference>
<evidence type="ECO:0000256" key="1">
    <source>
        <dbReference type="ARBA" id="ARBA00004123"/>
    </source>
</evidence>
<keyword evidence="2" id="KW-0539">Nucleus</keyword>
<dbReference type="GO" id="GO:0008270">
    <property type="term" value="F:zinc ion binding"/>
    <property type="evidence" value="ECO:0007669"/>
    <property type="project" value="InterPro"/>
</dbReference>
<dbReference type="InterPro" id="IPR036864">
    <property type="entry name" value="Zn2-C6_fun-type_DNA-bd_sf"/>
</dbReference>
<feature type="compositionally biased region" description="Basic and acidic residues" evidence="3">
    <location>
        <begin position="80"/>
        <end position="89"/>
    </location>
</feature>
<evidence type="ECO:0000313" key="6">
    <source>
        <dbReference type="Proteomes" id="UP000283569"/>
    </source>
</evidence>
<comment type="caution">
    <text evidence="5">The sequence shown here is derived from an EMBL/GenBank/DDBJ whole genome shotgun (WGS) entry which is preliminary data.</text>
</comment>
<evidence type="ECO:0000256" key="2">
    <source>
        <dbReference type="ARBA" id="ARBA00023242"/>
    </source>
</evidence>
<evidence type="ECO:0000313" key="5">
    <source>
        <dbReference type="EMBL" id="RKL30720.1"/>
    </source>
</evidence>
<name>A0A420SN80_GIBIN</name>
<dbReference type="AlphaFoldDB" id="A0A420SN80"/>
<dbReference type="CDD" id="cd00067">
    <property type="entry name" value="GAL4"/>
    <property type="match status" value="1"/>
</dbReference>
<dbReference type="SMART" id="SM00066">
    <property type="entry name" value="GAL4"/>
    <property type="match status" value="1"/>
</dbReference>
<protein>
    <recommendedName>
        <fullName evidence="4">Zn(2)-C6 fungal-type domain-containing protein</fullName>
    </recommendedName>
</protein>
<dbReference type="GO" id="GO:0005634">
    <property type="term" value="C:nucleus"/>
    <property type="evidence" value="ECO:0007669"/>
    <property type="project" value="UniProtKB-SubCell"/>
</dbReference>
<dbReference type="InterPro" id="IPR001138">
    <property type="entry name" value="Zn2Cys6_DnaBD"/>
</dbReference>
<comment type="subcellular location">
    <subcellularLocation>
        <location evidence="1">Nucleus</location>
    </subcellularLocation>
</comment>
<dbReference type="GO" id="GO:0000981">
    <property type="term" value="F:DNA-binding transcription factor activity, RNA polymerase II-specific"/>
    <property type="evidence" value="ECO:0007669"/>
    <property type="project" value="InterPro"/>
</dbReference>
<evidence type="ECO:0000256" key="3">
    <source>
        <dbReference type="SAM" id="MobiDB-lite"/>
    </source>
</evidence>
<feature type="compositionally biased region" description="Basic and acidic residues" evidence="3">
    <location>
        <begin position="96"/>
        <end position="116"/>
    </location>
</feature>
<dbReference type="Pfam" id="PF00172">
    <property type="entry name" value="Zn_clus"/>
    <property type="match status" value="1"/>
</dbReference>
<sequence>MSTPDSSKPKPHRVLACILCQQRKVKCDRTFPCSNCVKHGVQCVPATQPRQRRRRFPERELLDRLRRYEALMKQNNVKFDPLHDDHGSEKSSPNDYHSDRDEEASQGRAEGVAEVK</sequence>
<organism evidence="5 6">
    <name type="scientific">Gibberella intermedia</name>
    <name type="common">Bulb rot disease fungus</name>
    <name type="synonym">Fusarium proliferatum</name>
    <dbReference type="NCBI Taxonomy" id="948311"/>
    <lineage>
        <taxon>Eukaryota</taxon>
        <taxon>Fungi</taxon>
        <taxon>Dikarya</taxon>
        <taxon>Ascomycota</taxon>
        <taxon>Pezizomycotina</taxon>
        <taxon>Sordariomycetes</taxon>
        <taxon>Hypocreomycetidae</taxon>
        <taxon>Hypocreales</taxon>
        <taxon>Nectriaceae</taxon>
        <taxon>Fusarium</taxon>
        <taxon>Fusarium fujikuroi species complex</taxon>
    </lineage>
</organism>
<dbReference type="Proteomes" id="UP000283569">
    <property type="component" value="Unassembled WGS sequence"/>
</dbReference>
<accession>A0A420SN80</accession>
<gene>
    <name evidence="5" type="ORF">BFJ72_g11285</name>
</gene>
<feature type="region of interest" description="Disordered" evidence="3">
    <location>
        <begin position="74"/>
        <end position="116"/>
    </location>
</feature>
<reference evidence="5 6" key="1">
    <citation type="journal article" date="2018" name="Sci. Rep.">
        <title>Characterisation of pathogen-specific regions and novel effector candidates in Fusarium oxysporum f. sp. cepae.</title>
        <authorList>
            <person name="Armitage A.D."/>
            <person name="Taylor A."/>
            <person name="Sobczyk M.K."/>
            <person name="Baxter L."/>
            <person name="Greenfield B.P."/>
            <person name="Bates H.J."/>
            <person name="Wilson F."/>
            <person name="Jackson A.C."/>
            <person name="Ott S."/>
            <person name="Harrison R.J."/>
            <person name="Clarkson J.P."/>
        </authorList>
    </citation>
    <scope>NUCLEOTIDE SEQUENCE [LARGE SCALE GENOMIC DNA]</scope>
    <source>
        <strain evidence="5 6">Fp_A8</strain>
    </source>
</reference>
<feature type="domain" description="Zn(2)-C6 fungal-type" evidence="4">
    <location>
        <begin position="16"/>
        <end position="44"/>
    </location>
</feature>
<dbReference type="EMBL" id="MRDB01000050">
    <property type="protein sequence ID" value="RKL30720.1"/>
    <property type="molecule type" value="Genomic_DNA"/>
</dbReference>
<dbReference type="PANTHER" id="PTHR31001:SF45">
    <property type="entry name" value="ZN(II)2CYS6 TRANSCRIPTION FACTOR (EUROFUNG)"/>
    <property type="match status" value="1"/>
</dbReference>
<dbReference type="PROSITE" id="PS50048">
    <property type="entry name" value="ZN2_CY6_FUNGAL_2"/>
    <property type="match status" value="1"/>
</dbReference>
<dbReference type="SUPFAM" id="SSF57701">
    <property type="entry name" value="Zn2/Cys6 DNA-binding domain"/>
    <property type="match status" value="1"/>
</dbReference>
<evidence type="ECO:0000259" key="4">
    <source>
        <dbReference type="PROSITE" id="PS50048"/>
    </source>
</evidence>
<proteinExistence type="predicted"/>